<dbReference type="EMBL" id="JARBDR010000861">
    <property type="protein sequence ID" value="KAJ8305120.1"/>
    <property type="molecule type" value="Genomic_DNA"/>
</dbReference>
<sequence length="472" mass="53504">MIACVCVGLCLTQQFPQNGRQQIPPGGQPPRIQPRQNQPQQPRQNQSQLPQNNQIQPYQPGQLQPQQPNQRPPQRPQSSGIPPCIQEIRQITSTCFQNAGYQLQIADAIILNQTNRLPANAQVNNLRNGLCSKRADLIQCVVSPVLNKRGQTPCTNQAEFNFAENEMVQRMTALQHACGAGDIMAQQKQCMRDLDRNMAECYAKVGLNETLFRNPDGSSQVRGAIIGANEQSTRHYCSLKKQLFQCQRQVIQRCDGAEDFMLVTGYDHDAMEQSIELLCGDADVYLSGLQCFQTPTRLNIQCMRQMTSRLLDLAAKKIKDNLNMTSYYDEYCQIRVEHLGCDIEAWKTKCTDASVGLKNEYECTMLPNNCKKLDNLQQKLQTKTCARPAFFKHLRTNNGNSHILPSFAGILSIAFAILLTIFKKTKKLFILQVQHYVHYGKLIKHILPWKDNLIAIANKCLFYKKDVANLEI</sequence>
<keyword evidence="4" id="KW-1185">Reference proteome</keyword>
<evidence type="ECO:0000313" key="4">
    <source>
        <dbReference type="Proteomes" id="UP001217089"/>
    </source>
</evidence>
<evidence type="ECO:0000256" key="1">
    <source>
        <dbReference type="SAM" id="MobiDB-lite"/>
    </source>
</evidence>
<name>A0ABQ9EIV4_TEGGR</name>
<dbReference type="Proteomes" id="UP001217089">
    <property type="component" value="Unassembled WGS sequence"/>
</dbReference>
<feature type="region of interest" description="Disordered" evidence="1">
    <location>
        <begin position="17"/>
        <end position="82"/>
    </location>
</feature>
<protein>
    <submittedName>
        <fullName evidence="3">Uncharacterized protein</fullName>
    </submittedName>
</protein>
<keyword evidence="2" id="KW-0472">Membrane</keyword>
<evidence type="ECO:0000313" key="3">
    <source>
        <dbReference type="EMBL" id="KAJ8305120.1"/>
    </source>
</evidence>
<gene>
    <name evidence="3" type="ORF">KUTeg_017328</name>
</gene>
<keyword evidence="2" id="KW-0812">Transmembrane</keyword>
<evidence type="ECO:0000256" key="2">
    <source>
        <dbReference type="SAM" id="Phobius"/>
    </source>
</evidence>
<feature type="transmembrane region" description="Helical" evidence="2">
    <location>
        <begin position="403"/>
        <end position="422"/>
    </location>
</feature>
<accession>A0ABQ9EIV4</accession>
<reference evidence="3 4" key="1">
    <citation type="submission" date="2022-12" db="EMBL/GenBank/DDBJ databases">
        <title>Chromosome-level genome of Tegillarca granosa.</title>
        <authorList>
            <person name="Kim J."/>
        </authorList>
    </citation>
    <scope>NUCLEOTIDE SEQUENCE [LARGE SCALE GENOMIC DNA]</scope>
    <source>
        <strain evidence="3">Teg-2019</strain>
        <tissue evidence="3">Adductor muscle</tissue>
    </source>
</reference>
<organism evidence="3 4">
    <name type="scientific">Tegillarca granosa</name>
    <name type="common">Malaysian cockle</name>
    <name type="synonym">Anadara granosa</name>
    <dbReference type="NCBI Taxonomy" id="220873"/>
    <lineage>
        <taxon>Eukaryota</taxon>
        <taxon>Metazoa</taxon>
        <taxon>Spiralia</taxon>
        <taxon>Lophotrochozoa</taxon>
        <taxon>Mollusca</taxon>
        <taxon>Bivalvia</taxon>
        <taxon>Autobranchia</taxon>
        <taxon>Pteriomorphia</taxon>
        <taxon>Arcoida</taxon>
        <taxon>Arcoidea</taxon>
        <taxon>Arcidae</taxon>
        <taxon>Tegillarca</taxon>
    </lineage>
</organism>
<proteinExistence type="predicted"/>
<comment type="caution">
    <text evidence="3">The sequence shown here is derived from an EMBL/GenBank/DDBJ whole genome shotgun (WGS) entry which is preliminary data.</text>
</comment>
<feature type="compositionally biased region" description="Low complexity" evidence="1">
    <location>
        <begin position="33"/>
        <end position="69"/>
    </location>
</feature>
<keyword evidence="2" id="KW-1133">Transmembrane helix</keyword>